<feature type="chain" id="PRO_5042847625" evidence="3">
    <location>
        <begin position="18"/>
        <end position="258"/>
    </location>
</feature>
<name>A0AAN6P0A2_9PEZI</name>
<dbReference type="Pfam" id="PF10342">
    <property type="entry name" value="Kre9_KNH"/>
    <property type="match status" value="1"/>
</dbReference>
<dbReference type="Proteomes" id="UP001303222">
    <property type="component" value="Unassembled WGS sequence"/>
</dbReference>
<dbReference type="AlphaFoldDB" id="A0AAN6P0A2"/>
<evidence type="ECO:0000256" key="2">
    <source>
        <dbReference type="SAM" id="MobiDB-lite"/>
    </source>
</evidence>
<feature type="signal peptide" evidence="3">
    <location>
        <begin position="1"/>
        <end position="17"/>
    </location>
</feature>
<dbReference type="InterPro" id="IPR018466">
    <property type="entry name" value="Kre9/Knh1-like_N"/>
</dbReference>
<dbReference type="PANTHER" id="PTHR39602:SF2">
    <property type="entry name" value="ACW-9"/>
    <property type="match status" value="1"/>
</dbReference>
<evidence type="ECO:0000256" key="3">
    <source>
        <dbReference type="SAM" id="SignalP"/>
    </source>
</evidence>
<evidence type="ECO:0000313" key="6">
    <source>
        <dbReference type="Proteomes" id="UP001303222"/>
    </source>
</evidence>
<accession>A0AAN6P0A2</accession>
<sequence>MRFSVAAVLAFATAVFAQTDGFDVISNPYAGEKVLAGKPCEIKWAPSTDPKFQGTVRIDVLGGATPQSLDIVGEVATGVDGSKGSYKWNVDPKLGTANTYGIKITLESNEKTFQYSFPFHIIGGAVDSDDATTVVVPTTTAAGTAKPLTVTAPATTAPATTKAATTTAKGSDAAETTSVAATGSASGSASDDASASSAVSSFSTVVSASASAEVSSTSDVVATASASSTSAVATGGAAAFGASTGALLGGVAMALFAL</sequence>
<dbReference type="PANTHER" id="PTHR39602">
    <property type="entry name" value="ACW-9"/>
    <property type="match status" value="1"/>
</dbReference>
<reference evidence="5" key="1">
    <citation type="journal article" date="2023" name="Mol. Phylogenet. Evol.">
        <title>Genome-scale phylogeny and comparative genomics of the fungal order Sordariales.</title>
        <authorList>
            <person name="Hensen N."/>
            <person name="Bonometti L."/>
            <person name="Westerberg I."/>
            <person name="Brannstrom I.O."/>
            <person name="Guillou S."/>
            <person name="Cros-Aarteil S."/>
            <person name="Calhoun S."/>
            <person name="Haridas S."/>
            <person name="Kuo A."/>
            <person name="Mondo S."/>
            <person name="Pangilinan J."/>
            <person name="Riley R."/>
            <person name="LaButti K."/>
            <person name="Andreopoulos B."/>
            <person name="Lipzen A."/>
            <person name="Chen C."/>
            <person name="Yan M."/>
            <person name="Daum C."/>
            <person name="Ng V."/>
            <person name="Clum A."/>
            <person name="Steindorff A."/>
            <person name="Ohm R.A."/>
            <person name="Martin F."/>
            <person name="Silar P."/>
            <person name="Natvig D.O."/>
            <person name="Lalanne C."/>
            <person name="Gautier V."/>
            <person name="Ament-Velasquez S.L."/>
            <person name="Kruys A."/>
            <person name="Hutchinson M.I."/>
            <person name="Powell A.J."/>
            <person name="Barry K."/>
            <person name="Miller A.N."/>
            <person name="Grigoriev I.V."/>
            <person name="Debuchy R."/>
            <person name="Gladieux P."/>
            <person name="Hiltunen Thoren M."/>
            <person name="Johannesson H."/>
        </authorList>
    </citation>
    <scope>NUCLEOTIDE SEQUENCE</scope>
    <source>
        <strain evidence="5">CBS 626.80</strain>
    </source>
</reference>
<reference evidence="5" key="2">
    <citation type="submission" date="2023-06" db="EMBL/GenBank/DDBJ databases">
        <authorList>
            <consortium name="Lawrence Berkeley National Laboratory"/>
            <person name="Mondo S.J."/>
            <person name="Hensen N."/>
            <person name="Bonometti L."/>
            <person name="Westerberg I."/>
            <person name="Brannstrom I.O."/>
            <person name="Guillou S."/>
            <person name="Cros-Aarteil S."/>
            <person name="Calhoun S."/>
            <person name="Haridas S."/>
            <person name="Kuo A."/>
            <person name="Pangilinan J."/>
            <person name="Riley R."/>
            <person name="Labutti K."/>
            <person name="Andreopoulos B."/>
            <person name="Lipzen A."/>
            <person name="Chen C."/>
            <person name="Yanf M."/>
            <person name="Daum C."/>
            <person name="Ng V."/>
            <person name="Clum A."/>
            <person name="Steindorff A."/>
            <person name="Ohm R."/>
            <person name="Martin F."/>
            <person name="Silar P."/>
            <person name="Natvig D."/>
            <person name="Lalanne C."/>
            <person name="Gautier V."/>
            <person name="Ament-Velasquez S.L."/>
            <person name="Kruys A."/>
            <person name="Hutchinson M.I."/>
            <person name="Powell A.J."/>
            <person name="Barry K."/>
            <person name="Miller A.N."/>
            <person name="Grigoriev I.V."/>
            <person name="Debuchy R."/>
            <person name="Gladieux P."/>
            <person name="Thoren M.H."/>
            <person name="Johannesson H."/>
        </authorList>
    </citation>
    <scope>NUCLEOTIDE SEQUENCE</scope>
    <source>
        <strain evidence="5">CBS 626.80</strain>
    </source>
</reference>
<dbReference type="EMBL" id="MU859110">
    <property type="protein sequence ID" value="KAK3953172.1"/>
    <property type="molecule type" value="Genomic_DNA"/>
</dbReference>
<feature type="domain" description="Yeast cell wall synthesis Kre9/Knh1-like N-terminal" evidence="4">
    <location>
        <begin position="27"/>
        <end position="121"/>
    </location>
</feature>
<keyword evidence="1 3" id="KW-0732">Signal</keyword>
<protein>
    <submittedName>
        <fullName evidence="5">Ser-Thr-rich glycosyl-phosphatidyl-inositol-anchored membrane family-domain-containing protein</fullName>
    </submittedName>
</protein>
<keyword evidence="6" id="KW-1185">Reference proteome</keyword>
<organism evidence="5 6">
    <name type="scientific">Pseudoneurospora amorphoporcata</name>
    <dbReference type="NCBI Taxonomy" id="241081"/>
    <lineage>
        <taxon>Eukaryota</taxon>
        <taxon>Fungi</taxon>
        <taxon>Dikarya</taxon>
        <taxon>Ascomycota</taxon>
        <taxon>Pezizomycotina</taxon>
        <taxon>Sordariomycetes</taxon>
        <taxon>Sordariomycetidae</taxon>
        <taxon>Sordariales</taxon>
        <taxon>Sordariaceae</taxon>
        <taxon>Pseudoneurospora</taxon>
    </lineage>
</organism>
<proteinExistence type="predicted"/>
<evidence type="ECO:0000313" key="5">
    <source>
        <dbReference type="EMBL" id="KAK3953172.1"/>
    </source>
</evidence>
<feature type="region of interest" description="Disordered" evidence="2">
    <location>
        <begin position="156"/>
        <end position="176"/>
    </location>
</feature>
<comment type="caution">
    <text evidence="5">The sequence shown here is derived from an EMBL/GenBank/DDBJ whole genome shotgun (WGS) entry which is preliminary data.</text>
</comment>
<gene>
    <name evidence="5" type="ORF">QBC32DRAFT_126651</name>
</gene>
<evidence type="ECO:0000259" key="4">
    <source>
        <dbReference type="Pfam" id="PF10342"/>
    </source>
</evidence>
<evidence type="ECO:0000256" key="1">
    <source>
        <dbReference type="ARBA" id="ARBA00022729"/>
    </source>
</evidence>